<dbReference type="RefSeq" id="WP_377318811.1">
    <property type="nucleotide sequence ID" value="NZ_JBHUIY010000052.1"/>
</dbReference>
<evidence type="ECO:0000256" key="1">
    <source>
        <dbReference type="SAM" id="MobiDB-lite"/>
    </source>
</evidence>
<comment type="caution">
    <text evidence="2">The sequence shown here is derived from an EMBL/GenBank/DDBJ whole genome shotgun (WGS) entry which is preliminary data.</text>
</comment>
<evidence type="ECO:0000313" key="3">
    <source>
        <dbReference type="Proteomes" id="UP001597296"/>
    </source>
</evidence>
<evidence type="ECO:0000313" key="2">
    <source>
        <dbReference type="EMBL" id="MFD2235538.1"/>
    </source>
</evidence>
<name>A0ABW5CHI9_9PROT</name>
<accession>A0ABW5CHI9</accession>
<proteinExistence type="predicted"/>
<keyword evidence="3" id="KW-1185">Reference proteome</keyword>
<reference evidence="3" key="1">
    <citation type="journal article" date="2019" name="Int. J. Syst. Evol. Microbiol.">
        <title>The Global Catalogue of Microorganisms (GCM) 10K type strain sequencing project: providing services to taxonomists for standard genome sequencing and annotation.</title>
        <authorList>
            <consortium name="The Broad Institute Genomics Platform"/>
            <consortium name="The Broad Institute Genome Sequencing Center for Infectious Disease"/>
            <person name="Wu L."/>
            <person name="Ma J."/>
        </authorList>
    </citation>
    <scope>NUCLEOTIDE SEQUENCE [LARGE SCALE GENOMIC DNA]</scope>
    <source>
        <strain evidence="3">KCTC 15012</strain>
    </source>
</reference>
<feature type="region of interest" description="Disordered" evidence="1">
    <location>
        <begin position="51"/>
        <end position="72"/>
    </location>
</feature>
<organism evidence="2 3">
    <name type="scientific">Phaeospirillum tilakii</name>
    <dbReference type="NCBI Taxonomy" id="741673"/>
    <lineage>
        <taxon>Bacteria</taxon>
        <taxon>Pseudomonadati</taxon>
        <taxon>Pseudomonadota</taxon>
        <taxon>Alphaproteobacteria</taxon>
        <taxon>Rhodospirillales</taxon>
        <taxon>Rhodospirillaceae</taxon>
        <taxon>Phaeospirillum</taxon>
    </lineage>
</organism>
<gene>
    <name evidence="2" type="ORF">ACFSNB_17185</name>
</gene>
<dbReference type="EMBL" id="JBHUIY010000052">
    <property type="protein sequence ID" value="MFD2235538.1"/>
    <property type="molecule type" value="Genomic_DNA"/>
</dbReference>
<protein>
    <submittedName>
        <fullName evidence="2">Uncharacterized protein</fullName>
    </submittedName>
</protein>
<sequence length="72" mass="6944">MGLFDSGSSISAPSVATVTATKAASYADGAAQDAYASSRKRYAGAGTASTILTSGEGDAAPVGTAKKSLLGQ</sequence>
<dbReference type="Proteomes" id="UP001597296">
    <property type="component" value="Unassembled WGS sequence"/>
</dbReference>